<dbReference type="Proteomes" id="UP000887222">
    <property type="component" value="Unassembled WGS sequence"/>
</dbReference>
<keyword evidence="2" id="KW-1133">Transmembrane helix</keyword>
<feature type="transmembrane region" description="Helical" evidence="2">
    <location>
        <begin position="184"/>
        <end position="204"/>
    </location>
</feature>
<protein>
    <submittedName>
        <fullName evidence="3">Uncharacterized protein</fullName>
    </submittedName>
</protein>
<feature type="region of interest" description="Disordered" evidence="1">
    <location>
        <begin position="232"/>
        <end position="313"/>
    </location>
</feature>
<keyword evidence="2" id="KW-0812">Transmembrane</keyword>
<accession>A0ABQ4Q619</accession>
<name>A0ABQ4Q619_9BURK</name>
<keyword evidence="4" id="KW-1185">Reference proteome</keyword>
<dbReference type="EMBL" id="BPMK01000009">
    <property type="protein sequence ID" value="GIZ52159.1"/>
    <property type="molecule type" value="Genomic_DNA"/>
</dbReference>
<feature type="region of interest" description="Disordered" evidence="1">
    <location>
        <begin position="1"/>
        <end position="49"/>
    </location>
</feature>
<comment type="caution">
    <text evidence="3">The sequence shown here is derived from an EMBL/GenBank/DDBJ whole genome shotgun (WGS) entry which is preliminary data.</text>
</comment>
<feature type="transmembrane region" description="Helical" evidence="2">
    <location>
        <begin position="100"/>
        <end position="122"/>
    </location>
</feature>
<feature type="transmembrane region" description="Helical" evidence="2">
    <location>
        <begin position="143"/>
        <end position="164"/>
    </location>
</feature>
<feature type="transmembrane region" description="Helical" evidence="2">
    <location>
        <begin position="64"/>
        <end position="88"/>
    </location>
</feature>
<evidence type="ECO:0000256" key="1">
    <source>
        <dbReference type="SAM" id="MobiDB-lite"/>
    </source>
</evidence>
<sequence length="313" mass="31239">MDLSIRQTPPPPSLPSPAGDAAHAGAAASGPPPEPAGRAANEAPLAHAPSARDYSYRRRLLTQLAGTLVGSVPMAAGNVLAGAALARAQHTPVQHALRDAGIATGYTVATLAAASVLMSAVAHRVERACGDNRMDLPDRQLKTGLASAFVASTGGVAINLAAGVAAQRTGGDGRINMGHAAVEAVVSGAVADVLAAAGMAVAYMSSDRVARVSSGMAARGVRTVLDAWRRGRGGQAASGSGSPQAIELEPPGPGDLEAGHGGSPASRAESPEDAANGGRSPSCDVSIGCSGSFGLDLRNWKSPNPQFSKKPTE</sequence>
<evidence type="ECO:0000313" key="4">
    <source>
        <dbReference type="Proteomes" id="UP000887222"/>
    </source>
</evidence>
<proteinExistence type="predicted"/>
<evidence type="ECO:0000313" key="3">
    <source>
        <dbReference type="EMBL" id="GIZ52159.1"/>
    </source>
</evidence>
<gene>
    <name evidence="3" type="ORF">NCCP691_21730</name>
</gene>
<evidence type="ECO:0000256" key="2">
    <source>
        <dbReference type="SAM" id="Phobius"/>
    </source>
</evidence>
<feature type="compositionally biased region" description="Low complexity" evidence="1">
    <location>
        <begin position="235"/>
        <end position="245"/>
    </location>
</feature>
<feature type="compositionally biased region" description="Low complexity" evidence="1">
    <location>
        <begin position="16"/>
        <end position="29"/>
    </location>
</feature>
<organism evidence="3 4">
    <name type="scientific">Noviherbaspirillum aridicola</name>
    <dbReference type="NCBI Taxonomy" id="2849687"/>
    <lineage>
        <taxon>Bacteria</taxon>
        <taxon>Pseudomonadati</taxon>
        <taxon>Pseudomonadota</taxon>
        <taxon>Betaproteobacteria</taxon>
        <taxon>Burkholderiales</taxon>
        <taxon>Oxalobacteraceae</taxon>
        <taxon>Noviherbaspirillum</taxon>
    </lineage>
</organism>
<dbReference type="RefSeq" id="WP_220808328.1">
    <property type="nucleotide sequence ID" value="NZ_BPMK01000009.1"/>
</dbReference>
<keyword evidence="2" id="KW-0472">Membrane</keyword>
<reference evidence="3 4" key="1">
    <citation type="journal article" date="2022" name="Int. J. Syst. Evol. Microbiol.">
        <title>Noviherbaspirillum aridicola sp. nov., isolated from an arid soil in Pakistan.</title>
        <authorList>
            <person name="Khan I.U."/>
            <person name="Saqib M."/>
            <person name="Amin A."/>
            <person name="Hussain F."/>
            <person name="Li L."/>
            <person name="Liu Y.H."/>
            <person name="Fang B.Z."/>
            <person name="Ahmed I."/>
            <person name="Li W.J."/>
        </authorList>
    </citation>
    <scope>NUCLEOTIDE SEQUENCE [LARGE SCALE GENOMIC DNA]</scope>
    <source>
        <strain evidence="3 4">NCCP-691</strain>
    </source>
</reference>
<feature type="compositionally biased region" description="Polar residues" evidence="1">
    <location>
        <begin position="301"/>
        <end position="313"/>
    </location>
</feature>